<evidence type="ECO:0000313" key="2">
    <source>
        <dbReference type="Proteomes" id="UP000613113"/>
    </source>
</evidence>
<dbReference type="EMBL" id="JACOGC010000001">
    <property type="protein sequence ID" value="MBC3884112.1"/>
    <property type="molecule type" value="Genomic_DNA"/>
</dbReference>
<sequence>MLTGTALSGLDYLPSLGSFPCTRKASRLQVRERYKKTARCAYSCNVGAFFSGVASTSLHGWLWIAAALPGNC</sequence>
<gene>
    <name evidence="1" type="ORF">H8K27_03115</name>
</gene>
<organism evidence="1 2">
    <name type="scientific">Undibacterium griseum</name>
    <dbReference type="NCBI Taxonomy" id="2762295"/>
    <lineage>
        <taxon>Bacteria</taxon>
        <taxon>Pseudomonadati</taxon>
        <taxon>Pseudomonadota</taxon>
        <taxon>Betaproteobacteria</taxon>
        <taxon>Burkholderiales</taxon>
        <taxon>Oxalobacteraceae</taxon>
        <taxon>Undibacterium</taxon>
    </lineage>
</organism>
<evidence type="ECO:0000313" key="1">
    <source>
        <dbReference type="EMBL" id="MBC3884112.1"/>
    </source>
</evidence>
<keyword evidence="2" id="KW-1185">Reference proteome</keyword>
<dbReference type="Proteomes" id="UP000613113">
    <property type="component" value="Unassembled WGS sequence"/>
</dbReference>
<name>A0ABR6YJM8_9BURK</name>
<proteinExistence type="predicted"/>
<comment type="caution">
    <text evidence="1">The sequence shown here is derived from an EMBL/GenBank/DDBJ whole genome shotgun (WGS) entry which is preliminary data.</text>
</comment>
<accession>A0ABR6YJM8</accession>
<reference evidence="1 2" key="1">
    <citation type="submission" date="2020-08" db="EMBL/GenBank/DDBJ databases">
        <title>Novel species isolated from subtropical streams in China.</title>
        <authorList>
            <person name="Lu H."/>
        </authorList>
    </citation>
    <scope>NUCLEOTIDE SEQUENCE [LARGE SCALE GENOMIC DNA]</scope>
    <source>
        <strain evidence="1 2">FT31W</strain>
    </source>
</reference>
<dbReference type="InterPro" id="IPR007272">
    <property type="entry name" value="Sulf_transp_TsuA/YedE"/>
</dbReference>
<dbReference type="Pfam" id="PF04143">
    <property type="entry name" value="Sulf_transp"/>
    <property type="match status" value="1"/>
</dbReference>
<protein>
    <submittedName>
        <fullName evidence="1">YeeE/YedE family protein</fullName>
    </submittedName>
</protein>
<dbReference type="RefSeq" id="WP_186861726.1">
    <property type="nucleotide sequence ID" value="NZ_JACOGC010000001.1"/>
</dbReference>